<name>A0A076N8E1_AMYME</name>
<accession>A0A076N8E1</accession>
<organism evidence="3 4">
    <name type="scientific">Amycolatopsis methanolica 239</name>
    <dbReference type="NCBI Taxonomy" id="1068978"/>
    <lineage>
        <taxon>Bacteria</taxon>
        <taxon>Bacillati</taxon>
        <taxon>Actinomycetota</taxon>
        <taxon>Actinomycetes</taxon>
        <taxon>Pseudonocardiales</taxon>
        <taxon>Pseudonocardiaceae</taxon>
        <taxon>Amycolatopsis</taxon>
        <taxon>Amycolatopsis methanolica group</taxon>
    </lineage>
</organism>
<dbReference type="RefSeq" id="WP_017985905.1">
    <property type="nucleotide sequence ID" value="NZ_AQUL01000001.1"/>
</dbReference>
<keyword evidence="4" id="KW-1185">Reference proteome</keyword>
<keyword evidence="2" id="KW-0732">Signal</keyword>
<evidence type="ECO:0000256" key="1">
    <source>
        <dbReference type="SAM" id="MobiDB-lite"/>
    </source>
</evidence>
<reference evidence="3 4" key="1">
    <citation type="submission" date="2014-07" db="EMBL/GenBank/DDBJ databases">
        <title>Whole Genome Sequence of the Amycolatopsis methanolica 239.</title>
        <authorList>
            <person name="Tang B."/>
        </authorList>
    </citation>
    <scope>NUCLEOTIDE SEQUENCE [LARGE SCALE GENOMIC DNA]</scope>
    <source>
        <strain evidence="3 4">239</strain>
    </source>
</reference>
<feature type="region of interest" description="Disordered" evidence="1">
    <location>
        <begin position="151"/>
        <end position="218"/>
    </location>
</feature>
<feature type="region of interest" description="Disordered" evidence="1">
    <location>
        <begin position="90"/>
        <end position="133"/>
    </location>
</feature>
<feature type="signal peptide" evidence="2">
    <location>
        <begin position="1"/>
        <end position="37"/>
    </location>
</feature>
<proteinExistence type="predicted"/>
<dbReference type="AlphaFoldDB" id="A0A076N8E1"/>
<feature type="chain" id="PRO_5001715351" evidence="2">
    <location>
        <begin position="38"/>
        <end position="234"/>
    </location>
</feature>
<sequence>MSRRTTAGTTPVRVLLGIAGAFAVTLVSWLLASSASAAEEWPDPLAPLTDLVGTATKPVHEAVRQVTEVVVPPLRTDRIVAGLTGTKPVFREPVRPHATGTTSATRASVPPPAPPRRAAPATPPPKPQPVPVRVTPLAPQAVKDVVAPVRLPEPAPDAVPDQPRPVEPRPDVPEPAAPVPPANGVCTATAHPTDTAGACPPRPAPPPVSAGTADRFRPDFTEFIRADRPQVSPD</sequence>
<dbReference type="KEGG" id="amq:AMETH_7033"/>
<dbReference type="EMBL" id="CP009110">
    <property type="protein sequence ID" value="AIJ27125.1"/>
    <property type="molecule type" value="Genomic_DNA"/>
</dbReference>
<protein>
    <submittedName>
        <fullName evidence="3">Uncharacterized protein</fullName>
    </submittedName>
</protein>
<feature type="compositionally biased region" description="Pro residues" evidence="1">
    <location>
        <begin position="151"/>
        <end position="163"/>
    </location>
</feature>
<feature type="compositionally biased region" description="Pro residues" evidence="1">
    <location>
        <begin position="109"/>
        <end position="130"/>
    </location>
</feature>
<gene>
    <name evidence="3" type="ORF">AMETH_7033</name>
</gene>
<evidence type="ECO:0000256" key="2">
    <source>
        <dbReference type="SAM" id="SignalP"/>
    </source>
</evidence>
<dbReference type="STRING" id="1068978.AMETH_7033"/>
<dbReference type="Proteomes" id="UP000062973">
    <property type="component" value="Chromosome"/>
</dbReference>
<dbReference type="PATRIC" id="fig|1068978.7.peg.7550"/>
<dbReference type="HOGENOM" id="CLU_1183039_0_0_11"/>
<evidence type="ECO:0000313" key="4">
    <source>
        <dbReference type="Proteomes" id="UP000062973"/>
    </source>
</evidence>
<evidence type="ECO:0000313" key="3">
    <source>
        <dbReference type="EMBL" id="AIJ27125.1"/>
    </source>
</evidence>
<dbReference type="OrthoDB" id="10007496at2"/>